<proteinExistence type="predicted"/>
<dbReference type="Proteomes" id="UP000669605">
    <property type="component" value="Unassembled WGS sequence"/>
</dbReference>
<sequence>MECLSSVSSSSRFRHRQRLIGAEAFGPFLDGPMLEHPPRIDVCERLHREAIIFFLLGDPSRKRLFQDPTSRALHAPGEIIDFFGQGNGNMSRQNAGIGFQHSQTLEFD</sequence>
<accession>A0ABX1QIR6</accession>
<organism evidence="1 2">
    <name type="scientific">Tepidiphilus baoligensis</name>
    <dbReference type="NCBI Taxonomy" id="2698687"/>
    <lineage>
        <taxon>Bacteria</taxon>
        <taxon>Pseudomonadati</taxon>
        <taxon>Pseudomonadota</taxon>
        <taxon>Hydrogenophilia</taxon>
        <taxon>Hydrogenophilales</taxon>
        <taxon>Hydrogenophilaceae</taxon>
        <taxon>Tepidiphilus</taxon>
    </lineage>
</organism>
<keyword evidence="2" id="KW-1185">Reference proteome</keyword>
<dbReference type="EMBL" id="JAAAUB010000002">
    <property type="protein sequence ID" value="NMH15908.1"/>
    <property type="molecule type" value="Genomic_DNA"/>
</dbReference>
<comment type="caution">
    <text evidence="1">The sequence shown here is derived from an EMBL/GenBank/DDBJ whole genome shotgun (WGS) entry which is preliminary data.</text>
</comment>
<name>A0ABX1QIR6_9PROT</name>
<evidence type="ECO:0000313" key="1">
    <source>
        <dbReference type="EMBL" id="NMH15908.1"/>
    </source>
</evidence>
<reference evidence="1 2" key="1">
    <citation type="journal article" date="2020" name="Curr. Microbiol.">
        <title>Tepidiphilus baoligensis sp. nov., a Novel Bacterium of the Family Hydrogenophilaceae Isolated from an Oil Reservoir.</title>
        <authorList>
            <person name="Zhang X."/>
            <person name="Wang G."/>
            <person name="Ma X."/>
            <person name="Yu J."/>
            <person name="You J."/>
            <person name="Xue Y."/>
            <person name="Ma Y."/>
        </authorList>
    </citation>
    <scope>NUCLEOTIDE SEQUENCE [LARGE SCALE GENOMIC DNA]</scope>
    <source>
        <strain evidence="1 2">B18-69</strain>
    </source>
</reference>
<evidence type="ECO:0000313" key="2">
    <source>
        <dbReference type="Proteomes" id="UP000669605"/>
    </source>
</evidence>
<gene>
    <name evidence="1" type="ORF">GV368_02030</name>
</gene>
<protein>
    <submittedName>
        <fullName evidence="1">Uncharacterized protein</fullName>
    </submittedName>
</protein>